<name>A0A177KD73_9MICO</name>
<dbReference type="AlphaFoldDB" id="A0A177KD73"/>
<dbReference type="Pfam" id="PF13271">
    <property type="entry name" value="DUF4062"/>
    <property type="match status" value="1"/>
</dbReference>
<protein>
    <recommendedName>
        <fullName evidence="1">DUF4062 domain-containing protein</fullName>
    </recommendedName>
</protein>
<sequence>MAVKYQIFVSSTYEDLKAERDRVIQGILELGHIPVGMEMFSAADEQQWQTIARNIRESDYYVVILAHRYGSRDGAMSYTRKEYEYAVAEGIPTIGFVIDPEASWPADRFEKDAEAVDLLEEFRSLVRSKPVGFWSNADDLYGKASVALVKAMTAQPRIGWVRASSALGPEVTAEISRLSAENAELRTRLSHLEKDAERDAAAELTELWAQMARNQWSYSARFPGDADWVEARPLAYSTLFRLLAPNMVTEASDENIDDIVRVNTRRLTPVEGAAADLKPSSIPVNTRNAMLSDFVMLGLMEPSKRRHPVADKADYWSLTEMGLEMLKVRKRLDFASTELASGPTADGAGLIDKGAPSR</sequence>
<evidence type="ECO:0000313" key="3">
    <source>
        <dbReference type="Proteomes" id="UP000076998"/>
    </source>
</evidence>
<organism evidence="2 3">
    <name type="scientific">Microbacterium oleivorans</name>
    <dbReference type="NCBI Taxonomy" id="273677"/>
    <lineage>
        <taxon>Bacteria</taxon>
        <taxon>Bacillati</taxon>
        <taxon>Actinomycetota</taxon>
        <taxon>Actinomycetes</taxon>
        <taxon>Micrococcales</taxon>
        <taxon>Microbacteriaceae</taxon>
        <taxon>Microbacterium</taxon>
    </lineage>
</organism>
<proteinExistence type="predicted"/>
<evidence type="ECO:0000259" key="1">
    <source>
        <dbReference type="Pfam" id="PF13271"/>
    </source>
</evidence>
<gene>
    <name evidence="2" type="ORF">AYL44_03590</name>
</gene>
<accession>A0A177KD73</accession>
<dbReference type="InterPro" id="IPR025139">
    <property type="entry name" value="DUF4062"/>
</dbReference>
<dbReference type="EMBL" id="LSTV01000001">
    <property type="protein sequence ID" value="OAH51359.1"/>
    <property type="molecule type" value="Genomic_DNA"/>
</dbReference>
<evidence type="ECO:0000313" key="2">
    <source>
        <dbReference type="EMBL" id="OAH51359.1"/>
    </source>
</evidence>
<reference evidence="2 3" key="1">
    <citation type="submission" date="2016-02" db="EMBL/GenBank/DDBJ databases">
        <authorList>
            <person name="Wen L."/>
            <person name="He K."/>
            <person name="Yang H."/>
        </authorList>
    </citation>
    <scope>NUCLEOTIDE SEQUENCE [LARGE SCALE GENOMIC DNA]</scope>
    <source>
        <strain evidence="2 3">CD11_3</strain>
    </source>
</reference>
<feature type="domain" description="DUF4062" evidence="1">
    <location>
        <begin position="6"/>
        <end position="86"/>
    </location>
</feature>
<comment type="caution">
    <text evidence="2">The sequence shown here is derived from an EMBL/GenBank/DDBJ whole genome shotgun (WGS) entry which is preliminary data.</text>
</comment>
<dbReference type="Proteomes" id="UP000076998">
    <property type="component" value="Unassembled WGS sequence"/>
</dbReference>